<dbReference type="GO" id="GO:0009535">
    <property type="term" value="C:chloroplast thylakoid membrane"/>
    <property type="evidence" value="ECO:0007669"/>
    <property type="project" value="TreeGrafter"/>
</dbReference>
<organism evidence="4">
    <name type="scientific">Parietochloris pseudoalveolaris</name>
    <dbReference type="NCBI Taxonomy" id="3102"/>
    <lineage>
        <taxon>Eukaryota</taxon>
        <taxon>Viridiplantae</taxon>
        <taxon>Chlorophyta</taxon>
        <taxon>core chlorophytes</taxon>
        <taxon>Trebouxiophyceae</taxon>
        <taxon>Trebouxiales</taxon>
        <taxon>Trebouxiaceae</taxon>
        <taxon>Parietochloris</taxon>
    </lineage>
</organism>
<gene>
    <name evidence="4" type="primary">ftsH</name>
</gene>
<protein>
    <submittedName>
        <fullName evidence="4">Cell division protein</fullName>
    </submittedName>
</protein>
<dbReference type="GO" id="GO:0004222">
    <property type="term" value="F:metalloendopeptidase activity"/>
    <property type="evidence" value="ECO:0007669"/>
    <property type="project" value="InterPro"/>
</dbReference>
<sequence>MNNLIRLKDLQVFYNSLNLELYKLNHIRQKFNPTQFLSNIEKAYHKKNILEFTSQVSCYLFYSFIFYFYPFWLIVLFIQEKQSVRDRKALILSLKQINFLINEYRRQTKILLLSTSKNTINFEITICLLPFVIGFCHMIWSRYKDQSFSIFIQTNVPGICTPYQKLSWQTFKYIKSNQLTLNTSRDSWDLVPTSNQLINVSNGTEKLQPSINKNLNLGNLNFLLPVINRMLNNLSQNERVDFYNDYILINSELMKNNHTIDSNFGVFKGVAKTNLVDSKNPKFQWYQISAHDFISFFPLLKNSQFNFVDTNISAQNWFQQILKNENSDKLIVSTSSDLGSFNQNTIQNKNQNKRQKNFDFQKKQNTKSTNFLLNSLLLAWKTFYYNLDELPKKLHTNFPHLKQKSILVAQTEVSNKKPERRIPERERNGVDKTILLKETSEIRWPAPINAGYQSQAKEKFNFFVSKTKIANSHQQSQRPLNNYSSSNFIVFKKIKQLPVSIAITSFDKISHNESETSQKVKLQNQVEIISNQLKFLNNFYKKSQLLNNELKTLFYTQGLKPLNSIKKLSKKQHLKIKNTDTKYSQKNVNNEIQFLTSIDDTIISEKNLLIQPRLMSGYAFPDMTVQEVEFLNIKFLHRHSFYLLFKSFFNFENSKKSIFRSLTANSLKIELPPSCSSSVKYNFPSLKIPLLTWQYHKLLFKVQGSEIFPYYNSIEKDKVVNNSQVQKWSNQFFSPDNPITDRQQHFFGINENQKTFLDFPQEHKSPFGILEKNEQNLISNSTIKASNSSVSLSILENKNDLIDEISKKSPPDFLSQYVFLGDLPIITSSDQLKVPFLNKQESKFVVEQIKNQLKFSPNKPSKDKSENIEMPIDLMIVRQPLEKPIIWPLTSIDYQPVNSFNVAFQEAGKLKTQALTKKQERLANRLHSSVQQSNKISPKIIFHYTPYSQILLNQCLPETNKVSGIYQKIFSNTIFHEAWEPPTSKSWLIVTEIIFGLVVLKIFEEFYDYYGKEAVSFCLEAVGMADETLLMELGLDESEKGFRIIKRIEKTFQDVVGIDNILRELGEIVWFLRSYSQFFKPAKAKIAPKGILLTGPPGTGKTLLVQAIAGEAEVPILVQSGSTLDHDNLGAERLINLFKKARQLAPCIIFIDEIDTFGEQRKNVIPFQSAALQPTKYDDNESSFIPKPELEDDDDDDNVSNVSIQYQADVQKKKNLRLLTQFLIEMDGLKSSNGVIVFGATNRPNILDPALTRPGRFEEVLPLELPGKQKRIEILKFYSQNLGINLTASPGESDHQTRSSAFFGKSKVDSTLNVAWNYLANRTIGLSAADLAAVMNESSMRAIIDHTTHSIQTIEHGITRITTYNLEKPTNKLKNYKDPFFVSRLAYYQAGKAVLYTLLKKHVPAVVLELWPQPKNTRYISEEDFLKMNLRSEFETRLIGLYAGKAAELLVLAENSYWYSDLGLDELSYATSLAQSMIDKYFFYSKTIAIRKINGIELNKNSEEIPENEIYTYLDELAEQKEQEMSQELDPNLGQQQNWLVRPWWQNELAKQTEFLNRFYKIWYRIYLPDPEQSELNEEWVPPDKYFHKTDSLKVVSKASPSTKASSSRKSFSATWNDLYKFDRDYIYHGLILNCFNKAFCILNDNREILDYFADYLIRNEILREYEISAIFSDFGYSINLKISESTDSPSSVSELLTNEIFDSSQQSELNLKPKHAPSFDPSCHTRVTNQNPNADQQRKQLSEKIILSKTWGQNSRRKNSRFLSFDNLKKIKPL</sequence>
<dbReference type="InterPro" id="IPR027417">
    <property type="entry name" value="P-loop_NTPase"/>
</dbReference>
<dbReference type="InterPro" id="IPR003593">
    <property type="entry name" value="AAA+_ATPase"/>
</dbReference>
<dbReference type="GO" id="GO:0006508">
    <property type="term" value="P:proteolysis"/>
    <property type="evidence" value="ECO:0007669"/>
    <property type="project" value="InterPro"/>
</dbReference>
<accession>A0A097KLN6</accession>
<keyword evidence="4" id="KW-0132">Cell division</keyword>
<keyword evidence="4" id="KW-0934">Plastid</keyword>
<feature type="domain" description="AAA+ ATPase" evidence="3">
    <location>
        <begin position="1087"/>
        <end position="1267"/>
    </location>
</feature>
<dbReference type="GO" id="GO:0005524">
    <property type="term" value="F:ATP binding"/>
    <property type="evidence" value="ECO:0007669"/>
    <property type="project" value="InterPro"/>
</dbReference>
<keyword evidence="4" id="KW-0150">Chloroplast</keyword>
<dbReference type="PANTHER" id="PTHR23076">
    <property type="entry name" value="METALLOPROTEASE M41 FTSH"/>
    <property type="match status" value="1"/>
</dbReference>
<dbReference type="InterPro" id="IPR037219">
    <property type="entry name" value="Peptidase_M41-like"/>
</dbReference>
<dbReference type="GO" id="GO:0004176">
    <property type="term" value="F:ATP-dependent peptidase activity"/>
    <property type="evidence" value="ECO:0007669"/>
    <property type="project" value="InterPro"/>
</dbReference>
<dbReference type="SMART" id="SM00382">
    <property type="entry name" value="AAA"/>
    <property type="match status" value="1"/>
</dbReference>
<proteinExistence type="predicted"/>
<keyword evidence="2" id="KW-0812">Transmembrane</keyword>
<dbReference type="Pfam" id="PF00004">
    <property type="entry name" value="AAA"/>
    <property type="match status" value="2"/>
</dbReference>
<dbReference type="Gene3D" id="3.40.50.300">
    <property type="entry name" value="P-loop containing nucleotide triphosphate hydrolases"/>
    <property type="match status" value="1"/>
</dbReference>
<evidence type="ECO:0000256" key="1">
    <source>
        <dbReference type="SAM" id="MobiDB-lite"/>
    </source>
</evidence>
<dbReference type="GO" id="GO:0016887">
    <property type="term" value="F:ATP hydrolysis activity"/>
    <property type="evidence" value="ECO:0007669"/>
    <property type="project" value="InterPro"/>
</dbReference>
<feature type="transmembrane region" description="Helical" evidence="2">
    <location>
        <begin position="120"/>
        <end position="140"/>
    </location>
</feature>
<dbReference type="InterPro" id="IPR003960">
    <property type="entry name" value="ATPase_AAA_CS"/>
</dbReference>
<dbReference type="EMBL" id="KM462869">
    <property type="protein sequence ID" value="AIT94099.1"/>
    <property type="molecule type" value="Genomic_DNA"/>
</dbReference>
<feature type="transmembrane region" description="Helical" evidence="2">
    <location>
        <begin position="59"/>
        <end position="78"/>
    </location>
</feature>
<evidence type="ECO:0000259" key="3">
    <source>
        <dbReference type="SMART" id="SM00382"/>
    </source>
</evidence>
<keyword evidence="2" id="KW-0472">Membrane</keyword>
<dbReference type="PROSITE" id="PS00674">
    <property type="entry name" value="AAA"/>
    <property type="match status" value="1"/>
</dbReference>
<keyword evidence="4" id="KW-0131">Cell cycle</keyword>
<dbReference type="Gene3D" id="1.20.58.760">
    <property type="entry name" value="Peptidase M41"/>
    <property type="match status" value="1"/>
</dbReference>
<dbReference type="GeneID" id="22159314"/>
<evidence type="ECO:0000313" key="4">
    <source>
        <dbReference type="EMBL" id="AIT94099.1"/>
    </source>
</evidence>
<evidence type="ECO:0000256" key="2">
    <source>
        <dbReference type="SAM" id="Phobius"/>
    </source>
</evidence>
<name>A0A097KLN6_9CHLO</name>
<feature type="region of interest" description="Disordered" evidence="1">
    <location>
        <begin position="1177"/>
        <end position="1198"/>
    </location>
</feature>
<dbReference type="SUPFAM" id="SSF140990">
    <property type="entry name" value="FtsH protease domain-like"/>
    <property type="match status" value="1"/>
</dbReference>
<dbReference type="PANTHER" id="PTHR23076:SF58">
    <property type="entry name" value="INACTIVE ATP-DEPENDENT ZINC METALLOPROTEASE FTSHI 5, CHLOROPLASTIC-RELATED"/>
    <property type="match status" value="1"/>
</dbReference>
<dbReference type="GO" id="GO:0051301">
    <property type="term" value="P:cell division"/>
    <property type="evidence" value="ECO:0007669"/>
    <property type="project" value="UniProtKB-KW"/>
</dbReference>
<keyword evidence="2" id="KW-1133">Transmembrane helix</keyword>
<reference evidence="4" key="1">
    <citation type="journal article" date="2014" name="BMC Evol. Biol.">
        <title>Chloroplast phylogenomic analysis resolves deep-level relationships within the green algal class Trebouxiophyceae.</title>
        <authorList>
            <person name="Lemieux C."/>
            <person name="Otis C."/>
            <person name="Turmel M."/>
        </authorList>
    </citation>
    <scope>NUCLEOTIDE SEQUENCE</scope>
</reference>
<dbReference type="Gene3D" id="1.10.8.60">
    <property type="match status" value="1"/>
</dbReference>
<dbReference type="SUPFAM" id="SSF52540">
    <property type="entry name" value="P-loop containing nucleoside triphosphate hydrolases"/>
    <property type="match status" value="1"/>
</dbReference>
<dbReference type="InterPro" id="IPR003959">
    <property type="entry name" value="ATPase_AAA_core"/>
</dbReference>
<geneLocation type="chloroplast" evidence="4"/>
<dbReference type="RefSeq" id="YP_009105472.1">
    <property type="nucleotide sequence ID" value="NC_025532.1"/>
</dbReference>